<protein>
    <submittedName>
        <fullName evidence="2">DUF1317 domain-containing protein</fullName>
    </submittedName>
</protein>
<dbReference type="OrthoDB" id="6636769at2"/>
<dbReference type="Pfam" id="PF07026">
    <property type="entry name" value="DUF1317"/>
    <property type="match status" value="1"/>
</dbReference>
<accession>A0A2P5GKN4</accession>
<comment type="caution">
    <text evidence="2">The sequence shown here is derived from an EMBL/GenBank/DDBJ whole genome shotgun (WGS) entry which is preliminary data.</text>
</comment>
<dbReference type="EMBL" id="PQGD01000018">
    <property type="protein sequence ID" value="POP45140.1"/>
    <property type="molecule type" value="Genomic_DNA"/>
</dbReference>
<dbReference type="Proteomes" id="UP000237073">
    <property type="component" value="Unassembled WGS sequence"/>
</dbReference>
<dbReference type="EMBL" id="PQGE01000019">
    <property type="protein sequence ID" value="POP42526.1"/>
    <property type="molecule type" value="Genomic_DNA"/>
</dbReference>
<organism evidence="2 4">
    <name type="scientific">Superficieibacter electus</name>
    <dbReference type="NCBI Taxonomy" id="2022662"/>
    <lineage>
        <taxon>Bacteria</taxon>
        <taxon>Pseudomonadati</taxon>
        <taxon>Pseudomonadota</taxon>
        <taxon>Gammaproteobacteria</taxon>
        <taxon>Enterobacterales</taxon>
        <taxon>Enterobacteriaceae</taxon>
        <taxon>Superficieibacter</taxon>
    </lineage>
</organism>
<gene>
    <name evidence="2" type="ORF">CHU32_20480</name>
    <name evidence="1" type="ORF">CHU33_19465</name>
</gene>
<name>A0A2P5GKN4_9ENTR</name>
<dbReference type="RefSeq" id="WP_103677719.1">
    <property type="nucleotide sequence ID" value="NZ_PQGD01000018.1"/>
</dbReference>
<evidence type="ECO:0000313" key="1">
    <source>
        <dbReference type="EMBL" id="POP42526.1"/>
    </source>
</evidence>
<sequence length="52" mass="5777">MNSPYDKIRVGSVTLNYSFPLRGWVTPSGKVIRNPLTAQRVAEELNSKKVAS</sequence>
<dbReference type="InterPro" id="IPR009750">
    <property type="entry name" value="DUF1317"/>
</dbReference>
<reference evidence="3 4" key="1">
    <citation type="submission" date="2018-01" db="EMBL/GenBank/DDBJ databases">
        <title>Superficieibacter electus gen. nov., sp. nov., an extended-spectrum beta-lactamase possessing member of the Enterobacteriaceae family, isolated from intensive care unit surfaces.</title>
        <authorList>
            <person name="Potter R.F."/>
            <person name="D'Souza A.W."/>
        </authorList>
    </citation>
    <scope>NUCLEOTIDE SEQUENCE [LARGE SCALE GENOMIC DNA]</scope>
    <source>
        <strain evidence="2 4">BP-1</strain>
        <strain evidence="1 3">BP-2</strain>
    </source>
</reference>
<evidence type="ECO:0000313" key="4">
    <source>
        <dbReference type="Proteomes" id="UP000247005"/>
    </source>
</evidence>
<dbReference type="Proteomes" id="UP000247005">
    <property type="component" value="Unassembled WGS sequence"/>
</dbReference>
<proteinExistence type="predicted"/>
<keyword evidence="3" id="KW-1185">Reference proteome</keyword>
<dbReference type="AlphaFoldDB" id="A0A2P5GKN4"/>
<evidence type="ECO:0000313" key="2">
    <source>
        <dbReference type="EMBL" id="POP45140.1"/>
    </source>
</evidence>
<evidence type="ECO:0000313" key="3">
    <source>
        <dbReference type="Proteomes" id="UP000237073"/>
    </source>
</evidence>